<dbReference type="EMBL" id="UHIA01000002">
    <property type="protein sequence ID" value="SUO90270.1"/>
    <property type="molecule type" value="Genomic_DNA"/>
</dbReference>
<evidence type="ECO:0000256" key="1">
    <source>
        <dbReference type="SAM" id="Phobius"/>
    </source>
</evidence>
<protein>
    <submittedName>
        <fullName evidence="2">Uncharacterized protein</fullName>
    </submittedName>
</protein>
<dbReference type="AlphaFoldDB" id="A0A380MJ43"/>
<organism evidence="2 3">
    <name type="scientific">Suttonella indologenes</name>
    <dbReference type="NCBI Taxonomy" id="13276"/>
    <lineage>
        <taxon>Bacteria</taxon>
        <taxon>Pseudomonadati</taxon>
        <taxon>Pseudomonadota</taxon>
        <taxon>Gammaproteobacteria</taxon>
        <taxon>Cardiobacteriales</taxon>
        <taxon>Cardiobacteriaceae</taxon>
        <taxon>Suttonella</taxon>
    </lineage>
</organism>
<keyword evidence="1" id="KW-0472">Membrane</keyword>
<name>A0A380MJ43_9GAMM</name>
<sequence>MLYLISAGVLLVGFGVLVMPLIKCIAKFENEEKTFKSIDSYKNFSELKQSALEDERILRSFSGGNISGGETFNNTYNNYGLNGD</sequence>
<proteinExistence type="predicted"/>
<feature type="transmembrane region" description="Helical" evidence="1">
    <location>
        <begin position="6"/>
        <end position="26"/>
    </location>
</feature>
<reference evidence="2 3" key="1">
    <citation type="submission" date="2018-06" db="EMBL/GenBank/DDBJ databases">
        <authorList>
            <consortium name="Pathogen Informatics"/>
            <person name="Doyle S."/>
        </authorList>
    </citation>
    <scope>NUCLEOTIDE SEQUENCE [LARGE SCALE GENOMIC DNA]</scope>
    <source>
        <strain evidence="2 3">NCTC10717</strain>
    </source>
</reference>
<accession>A0A380MJ43</accession>
<gene>
    <name evidence="2" type="ORF">NCTC10717_00057</name>
</gene>
<keyword evidence="1" id="KW-0812">Transmembrane</keyword>
<keyword evidence="1" id="KW-1133">Transmembrane helix</keyword>
<evidence type="ECO:0000313" key="3">
    <source>
        <dbReference type="Proteomes" id="UP000254575"/>
    </source>
</evidence>
<dbReference type="RefSeq" id="WP_147284896.1">
    <property type="nucleotide sequence ID" value="NZ_UHIA01000002.1"/>
</dbReference>
<dbReference type="Proteomes" id="UP000254575">
    <property type="component" value="Unassembled WGS sequence"/>
</dbReference>
<keyword evidence="3" id="KW-1185">Reference proteome</keyword>
<evidence type="ECO:0000313" key="2">
    <source>
        <dbReference type="EMBL" id="SUO90270.1"/>
    </source>
</evidence>